<sequence>MKQHIKKWVRVLLILSAIALAGALFTPIWSIDLDAPQYPEGLTLYIHAGKLAGDVDIVNGLNHYIGMKTLHANDFIEFTVLPYILVFFSVLLLITAIAGKRKLLYTTSALFILFCLVAMVDFWRWEYNYGHNLDDNAAIKVPGMAYQPPLLGYKQLLNFAAYSFPATGGFLIFITALVLCISCFFEYKAARITKNSRLAGSIAVLFIISIFASSCSAQPQPINAGRDQCSFCKMNISDPKFASEIISKKGRVFKFDDTHCIMSFLKKKSLDSADVKAIYFTDFYSPGQLLPKDEMFFYKSDKFNSPMNGNIVAFKRTQDIKHVQEQFEGEKIEWSGLERAATEP</sequence>
<keyword evidence="1" id="KW-1133">Transmembrane helix</keyword>
<dbReference type="EMBL" id="JAULBC010000001">
    <property type="protein sequence ID" value="MEX6686930.1"/>
    <property type="molecule type" value="Genomic_DNA"/>
</dbReference>
<evidence type="ECO:0000313" key="3">
    <source>
        <dbReference type="Proteomes" id="UP001560573"/>
    </source>
</evidence>
<dbReference type="Proteomes" id="UP001560573">
    <property type="component" value="Unassembled WGS sequence"/>
</dbReference>
<dbReference type="SUPFAM" id="SSF160387">
    <property type="entry name" value="NosL/MerB-like"/>
    <property type="match status" value="1"/>
</dbReference>
<feature type="transmembrane region" description="Helical" evidence="1">
    <location>
        <begin position="159"/>
        <end position="185"/>
    </location>
</feature>
<evidence type="ECO:0000256" key="1">
    <source>
        <dbReference type="SAM" id="Phobius"/>
    </source>
</evidence>
<name>A0ABV3ZBF6_9BACT</name>
<comment type="caution">
    <text evidence="2">The sequence shown here is derived from an EMBL/GenBank/DDBJ whole genome shotgun (WGS) entry which is preliminary data.</text>
</comment>
<dbReference type="RefSeq" id="WP_369328326.1">
    <property type="nucleotide sequence ID" value="NZ_JAULBC010000001.1"/>
</dbReference>
<gene>
    <name evidence="2" type="ORF">QTN47_05465</name>
</gene>
<accession>A0ABV3ZBF6</accession>
<keyword evidence="1" id="KW-0812">Transmembrane</keyword>
<feature type="transmembrane region" description="Helical" evidence="1">
    <location>
        <begin position="103"/>
        <end position="123"/>
    </location>
</feature>
<keyword evidence="1" id="KW-0472">Membrane</keyword>
<dbReference type="PANTHER" id="PTHR41247:SF1">
    <property type="entry name" value="HTH-TYPE TRANSCRIPTIONAL REPRESSOR YCNK"/>
    <property type="match status" value="1"/>
</dbReference>
<feature type="transmembrane region" description="Helical" evidence="1">
    <location>
        <begin position="80"/>
        <end position="98"/>
    </location>
</feature>
<protein>
    <submittedName>
        <fullName evidence="2">Nitrous oxide reductase accessory protein NosL</fullName>
    </submittedName>
</protein>
<dbReference type="PANTHER" id="PTHR41247">
    <property type="entry name" value="HTH-TYPE TRANSCRIPTIONAL REPRESSOR YCNK"/>
    <property type="match status" value="1"/>
</dbReference>
<feature type="transmembrane region" description="Helical" evidence="1">
    <location>
        <begin position="197"/>
        <end position="214"/>
    </location>
</feature>
<organism evidence="2 3">
    <name type="scientific">Danxiaibacter flavus</name>
    <dbReference type="NCBI Taxonomy" id="3049108"/>
    <lineage>
        <taxon>Bacteria</taxon>
        <taxon>Pseudomonadati</taxon>
        <taxon>Bacteroidota</taxon>
        <taxon>Chitinophagia</taxon>
        <taxon>Chitinophagales</taxon>
        <taxon>Chitinophagaceae</taxon>
        <taxon>Danxiaibacter</taxon>
    </lineage>
</organism>
<keyword evidence="3" id="KW-1185">Reference proteome</keyword>
<proteinExistence type="predicted"/>
<evidence type="ECO:0000313" key="2">
    <source>
        <dbReference type="EMBL" id="MEX6686930.1"/>
    </source>
</evidence>
<dbReference type="InterPro" id="IPR008719">
    <property type="entry name" value="N2O_reductase_NosL"/>
</dbReference>
<reference evidence="2 3" key="1">
    <citation type="submission" date="2023-07" db="EMBL/GenBank/DDBJ databases">
        <authorList>
            <person name="Lian W.-H."/>
        </authorList>
    </citation>
    <scope>NUCLEOTIDE SEQUENCE [LARGE SCALE GENOMIC DNA]</scope>
    <source>
        <strain evidence="2 3">SYSU DXS3180</strain>
    </source>
</reference>
<dbReference type="Pfam" id="PF05573">
    <property type="entry name" value="NosL"/>
    <property type="match status" value="1"/>
</dbReference>